<dbReference type="GO" id="GO:0051082">
    <property type="term" value="F:unfolded protein binding"/>
    <property type="evidence" value="ECO:0007669"/>
    <property type="project" value="TreeGrafter"/>
</dbReference>
<dbReference type="STRING" id="1890683.A0A427Y2A1"/>
<name>A0A427Y2A1_9TREE</name>
<keyword evidence="5" id="KW-1133">Transmembrane helix</keyword>
<dbReference type="PANTHER" id="PTHR33968">
    <property type="entry name" value="PROTEIN PET100 HOMOLOG, MITOCHONDRIAL"/>
    <property type="match status" value="1"/>
</dbReference>
<gene>
    <name evidence="10" type="ORF">EHS25_005006</name>
</gene>
<dbReference type="Proteomes" id="UP000279259">
    <property type="component" value="Unassembled WGS sequence"/>
</dbReference>
<comment type="similarity">
    <text evidence="8">Belongs to the PET100 family.</text>
</comment>
<reference evidence="10 11" key="1">
    <citation type="submission" date="2018-11" db="EMBL/GenBank/DDBJ databases">
        <title>Genome sequence of Saitozyma podzolica DSM 27192.</title>
        <authorList>
            <person name="Aliyu H."/>
            <person name="Gorte O."/>
            <person name="Ochsenreither K."/>
        </authorList>
    </citation>
    <scope>NUCLEOTIDE SEQUENCE [LARGE SCALE GENOMIC DNA]</scope>
    <source>
        <strain evidence="10 11">DSM 27192</strain>
    </source>
</reference>
<evidence type="ECO:0000256" key="8">
    <source>
        <dbReference type="ARBA" id="ARBA00038077"/>
    </source>
</evidence>
<proteinExistence type="inferred from homology"/>
<keyword evidence="6" id="KW-0496">Mitochondrion</keyword>
<keyword evidence="11" id="KW-1185">Reference proteome</keyword>
<keyword evidence="3" id="KW-0812">Transmembrane</keyword>
<dbReference type="OrthoDB" id="18175at2759"/>
<dbReference type="Pfam" id="PF09803">
    <property type="entry name" value="Pet100"/>
    <property type="match status" value="1"/>
</dbReference>
<evidence type="ECO:0000256" key="1">
    <source>
        <dbReference type="ARBA" id="ARBA00004167"/>
    </source>
</evidence>
<keyword evidence="4" id="KW-0809">Transit peptide</keyword>
<evidence type="ECO:0000256" key="7">
    <source>
        <dbReference type="ARBA" id="ARBA00023136"/>
    </source>
</evidence>
<sequence length="149" mass="16122">MAGPNLEVFKFGFYMFFPIYIMFKFGDPQWYNDYVQPYKEIIWPPYESTHKPPRSTAELHEELARLKAERLARQSGQAGHAGQAGQAGQGVGAMSGGKVAEELAKARGTSKSAEPGTAGGQRSEGAVAGQTAGQGGRWDWATGATRRLV</sequence>
<evidence type="ECO:0000313" key="10">
    <source>
        <dbReference type="EMBL" id="RSH85199.1"/>
    </source>
</evidence>
<feature type="compositionally biased region" description="Gly residues" evidence="9">
    <location>
        <begin position="85"/>
        <end position="95"/>
    </location>
</feature>
<evidence type="ECO:0000256" key="4">
    <source>
        <dbReference type="ARBA" id="ARBA00022946"/>
    </source>
</evidence>
<dbReference type="GO" id="GO:0005743">
    <property type="term" value="C:mitochondrial inner membrane"/>
    <property type="evidence" value="ECO:0007669"/>
    <property type="project" value="TreeGrafter"/>
</dbReference>
<dbReference type="AlphaFoldDB" id="A0A427Y2A1"/>
<protein>
    <recommendedName>
        <fullName evidence="12">Protein PET100, mitochondrial</fullName>
    </recommendedName>
</protein>
<dbReference type="EMBL" id="RSCD01000021">
    <property type="protein sequence ID" value="RSH85199.1"/>
    <property type="molecule type" value="Genomic_DNA"/>
</dbReference>
<dbReference type="InterPro" id="IPR018625">
    <property type="entry name" value="Pet100"/>
</dbReference>
<evidence type="ECO:0000313" key="11">
    <source>
        <dbReference type="Proteomes" id="UP000279259"/>
    </source>
</evidence>
<accession>A0A427Y2A1</accession>
<evidence type="ECO:0000256" key="6">
    <source>
        <dbReference type="ARBA" id="ARBA00023128"/>
    </source>
</evidence>
<comment type="caution">
    <text evidence="10">The sequence shown here is derived from an EMBL/GenBank/DDBJ whole genome shotgun (WGS) entry which is preliminary data.</text>
</comment>
<keyword evidence="7" id="KW-0472">Membrane</keyword>
<evidence type="ECO:0000256" key="5">
    <source>
        <dbReference type="ARBA" id="ARBA00022989"/>
    </source>
</evidence>
<organism evidence="10 11">
    <name type="scientific">Saitozyma podzolica</name>
    <dbReference type="NCBI Taxonomy" id="1890683"/>
    <lineage>
        <taxon>Eukaryota</taxon>
        <taxon>Fungi</taxon>
        <taxon>Dikarya</taxon>
        <taxon>Basidiomycota</taxon>
        <taxon>Agaricomycotina</taxon>
        <taxon>Tremellomycetes</taxon>
        <taxon>Tremellales</taxon>
        <taxon>Trimorphomycetaceae</taxon>
        <taxon>Saitozyma</taxon>
    </lineage>
</organism>
<dbReference type="PANTHER" id="PTHR33968:SF1">
    <property type="entry name" value="PROTEIN PET100 HOMOLOG, MITOCHONDRIAL"/>
    <property type="match status" value="1"/>
</dbReference>
<dbReference type="GO" id="GO:0033617">
    <property type="term" value="P:mitochondrial respiratory chain complex IV assembly"/>
    <property type="evidence" value="ECO:0007669"/>
    <property type="project" value="InterPro"/>
</dbReference>
<evidence type="ECO:0008006" key="12">
    <source>
        <dbReference type="Google" id="ProtNLM"/>
    </source>
</evidence>
<evidence type="ECO:0000256" key="2">
    <source>
        <dbReference type="ARBA" id="ARBA00004325"/>
    </source>
</evidence>
<evidence type="ECO:0000256" key="9">
    <source>
        <dbReference type="SAM" id="MobiDB-lite"/>
    </source>
</evidence>
<evidence type="ECO:0000256" key="3">
    <source>
        <dbReference type="ARBA" id="ARBA00022692"/>
    </source>
</evidence>
<feature type="compositionally biased region" description="Low complexity" evidence="9">
    <location>
        <begin position="74"/>
        <end position="84"/>
    </location>
</feature>
<feature type="region of interest" description="Disordered" evidence="9">
    <location>
        <begin position="71"/>
        <end position="149"/>
    </location>
</feature>
<comment type="subcellular location">
    <subcellularLocation>
        <location evidence="1">Membrane</location>
        <topology evidence="1">Single-pass membrane protein</topology>
    </subcellularLocation>
    <subcellularLocation>
        <location evidence="2">Mitochondrion membrane</location>
    </subcellularLocation>
</comment>